<dbReference type="SUPFAM" id="SSF53822">
    <property type="entry name" value="Periplasmic binding protein-like I"/>
    <property type="match status" value="1"/>
</dbReference>
<dbReference type="AlphaFoldDB" id="A0A2V3UEN0"/>
<evidence type="ECO:0000313" key="6">
    <source>
        <dbReference type="EMBL" id="PXW63191.1"/>
    </source>
</evidence>
<dbReference type="InterPro" id="IPR028082">
    <property type="entry name" value="Peripla_BP_I"/>
</dbReference>
<dbReference type="PANTHER" id="PTHR30146">
    <property type="entry name" value="LACI-RELATED TRANSCRIPTIONAL REPRESSOR"/>
    <property type="match status" value="1"/>
</dbReference>
<dbReference type="EMBL" id="QJJK01000002">
    <property type="protein sequence ID" value="PXW63191.1"/>
    <property type="molecule type" value="Genomic_DNA"/>
</dbReference>
<dbReference type="GO" id="GO:0000976">
    <property type="term" value="F:transcription cis-regulatory region binding"/>
    <property type="evidence" value="ECO:0007669"/>
    <property type="project" value="TreeGrafter"/>
</dbReference>
<evidence type="ECO:0000256" key="1">
    <source>
        <dbReference type="ARBA" id="ARBA00022491"/>
    </source>
</evidence>
<dbReference type="Pfam" id="PF13377">
    <property type="entry name" value="Peripla_BP_3"/>
    <property type="match status" value="1"/>
</dbReference>
<dbReference type="Gene3D" id="1.10.260.40">
    <property type="entry name" value="lambda repressor-like DNA-binding domains"/>
    <property type="match status" value="1"/>
</dbReference>
<gene>
    <name evidence="6" type="ORF">C7450_102106</name>
</gene>
<dbReference type="PROSITE" id="PS00356">
    <property type="entry name" value="HTH_LACI_1"/>
    <property type="match status" value="1"/>
</dbReference>
<dbReference type="InterPro" id="IPR000843">
    <property type="entry name" value="HTH_LacI"/>
</dbReference>
<dbReference type="Pfam" id="PF00356">
    <property type="entry name" value="LacI"/>
    <property type="match status" value="1"/>
</dbReference>
<dbReference type="CDD" id="cd01392">
    <property type="entry name" value="HTH_LacI"/>
    <property type="match status" value="1"/>
</dbReference>
<dbReference type="PANTHER" id="PTHR30146:SF148">
    <property type="entry name" value="HTH-TYPE TRANSCRIPTIONAL REPRESSOR PURR-RELATED"/>
    <property type="match status" value="1"/>
</dbReference>
<protein>
    <submittedName>
        <fullName evidence="6">LacI family transcriptional regulator</fullName>
    </submittedName>
</protein>
<dbReference type="PRINTS" id="PR00036">
    <property type="entry name" value="HTHLACI"/>
</dbReference>
<keyword evidence="4" id="KW-0804">Transcription</keyword>
<keyword evidence="7" id="KW-1185">Reference proteome</keyword>
<dbReference type="SMART" id="SM00354">
    <property type="entry name" value="HTH_LACI"/>
    <property type="match status" value="1"/>
</dbReference>
<comment type="caution">
    <text evidence="6">The sequence shown here is derived from an EMBL/GenBank/DDBJ whole genome shotgun (WGS) entry which is preliminary data.</text>
</comment>
<feature type="domain" description="HTH lacI-type" evidence="5">
    <location>
        <begin position="7"/>
        <end position="61"/>
    </location>
</feature>
<organism evidence="6 7">
    <name type="scientific">Chelatococcus asaccharovorans</name>
    <dbReference type="NCBI Taxonomy" id="28210"/>
    <lineage>
        <taxon>Bacteria</taxon>
        <taxon>Pseudomonadati</taxon>
        <taxon>Pseudomonadota</taxon>
        <taxon>Alphaproteobacteria</taxon>
        <taxon>Hyphomicrobiales</taxon>
        <taxon>Chelatococcaceae</taxon>
        <taxon>Chelatococcus</taxon>
    </lineage>
</organism>
<dbReference type="Proteomes" id="UP000248021">
    <property type="component" value="Unassembled WGS sequence"/>
</dbReference>
<accession>A0A2V3UEN0</accession>
<reference evidence="6 7" key="1">
    <citation type="submission" date="2018-05" db="EMBL/GenBank/DDBJ databases">
        <title>Genomic Encyclopedia of Type Strains, Phase IV (KMG-IV): sequencing the most valuable type-strain genomes for metagenomic binning, comparative biology and taxonomic classification.</title>
        <authorList>
            <person name="Goeker M."/>
        </authorList>
    </citation>
    <scope>NUCLEOTIDE SEQUENCE [LARGE SCALE GENOMIC DNA]</scope>
    <source>
        <strain evidence="6 7">DSM 6462</strain>
    </source>
</reference>
<dbReference type="InterPro" id="IPR046335">
    <property type="entry name" value="LacI/GalR-like_sensor"/>
</dbReference>
<sequence length="348" mass="38309">MSVTRKPTMHDVARRAGVSTGTVSNVLNDPHVVSADKRERVLAAIAHLGYLRNSLAQSLKSESSRVIGLCVPHAASAYFTSLIDALEDIAYTRGFEMVQILSRHDPDMEYRRVETLLAHRIAGLIMVPSQSPHRTFDLLDRARIPAIMVDRFWSDERFDYVTMNNSEAMTATVAGLVAHGHRHILYTARYPDLVTTQQRITAFEAAGRAAPEPTRTTVLVSGEDEIAFGQRLIAALRAPDAPTAVIASNSVITLWVLRAFKAAGITYPDDVSLVAFDEPVWADVMTPPLSIIRHPSIAIAEATWELLMERLGDSRKPPAEAKPRRHVQLPATLELRGSVGAPRIQAQS</sequence>
<proteinExistence type="predicted"/>
<dbReference type="Gene3D" id="3.40.50.2300">
    <property type="match status" value="2"/>
</dbReference>
<dbReference type="InterPro" id="IPR010982">
    <property type="entry name" value="Lambda_DNA-bd_dom_sf"/>
</dbReference>
<dbReference type="OrthoDB" id="8433438at2"/>
<evidence type="ECO:0000256" key="3">
    <source>
        <dbReference type="ARBA" id="ARBA00023125"/>
    </source>
</evidence>
<dbReference type="GO" id="GO:0003700">
    <property type="term" value="F:DNA-binding transcription factor activity"/>
    <property type="evidence" value="ECO:0007669"/>
    <property type="project" value="TreeGrafter"/>
</dbReference>
<evidence type="ECO:0000256" key="2">
    <source>
        <dbReference type="ARBA" id="ARBA00023015"/>
    </source>
</evidence>
<evidence type="ECO:0000256" key="4">
    <source>
        <dbReference type="ARBA" id="ARBA00023163"/>
    </source>
</evidence>
<dbReference type="CDD" id="cd06267">
    <property type="entry name" value="PBP1_LacI_sugar_binding-like"/>
    <property type="match status" value="1"/>
</dbReference>
<keyword evidence="2" id="KW-0805">Transcription regulation</keyword>
<keyword evidence="1" id="KW-0678">Repressor</keyword>
<dbReference type="PROSITE" id="PS50932">
    <property type="entry name" value="HTH_LACI_2"/>
    <property type="match status" value="1"/>
</dbReference>
<evidence type="ECO:0000259" key="5">
    <source>
        <dbReference type="PROSITE" id="PS50932"/>
    </source>
</evidence>
<name>A0A2V3UEN0_9HYPH</name>
<keyword evidence="3" id="KW-0238">DNA-binding</keyword>
<dbReference type="SUPFAM" id="SSF47413">
    <property type="entry name" value="lambda repressor-like DNA-binding domains"/>
    <property type="match status" value="1"/>
</dbReference>
<evidence type="ECO:0000313" key="7">
    <source>
        <dbReference type="Proteomes" id="UP000248021"/>
    </source>
</evidence>